<evidence type="ECO:0000256" key="1">
    <source>
        <dbReference type="SAM" id="MobiDB-lite"/>
    </source>
</evidence>
<dbReference type="RefSeq" id="XP_003035165.1">
    <property type="nucleotide sequence ID" value="XM_003035119.1"/>
</dbReference>
<evidence type="ECO:0000313" key="2">
    <source>
        <dbReference type="EMBL" id="EFJ00263.1"/>
    </source>
</evidence>
<reference evidence="2 3" key="1">
    <citation type="journal article" date="2010" name="Nat. Biotechnol.">
        <title>Genome sequence of the model mushroom Schizophyllum commune.</title>
        <authorList>
            <person name="Ohm R.A."/>
            <person name="de Jong J.F."/>
            <person name="Lugones L.G."/>
            <person name="Aerts A."/>
            <person name="Kothe E."/>
            <person name="Stajich J.E."/>
            <person name="de Vries R.P."/>
            <person name="Record E."/>
            <person name="Levasseur A."/>
            <person name="Baker S.E."/>
            <person name="Bartholomew K.A."/>
            <person name="Coutinho P.M."/>
            <person name="Erdmann S."/>
            <person name="Fowler T.J."/>
            <person name="Gathman A.C."/>
            <person name="Lombard V."/>
            <person name="Henrissat B."/>
            <person name="Knabe N."/>
            <person name="Kuees U."/>
            <person name="Lilly W.W."/>
            <person name="Lindquist E."/>
            <person name="Lucas S."/>
            <person name="Magnuson J.K."/>
            <person name="Piumi F."/>
            <person name="Raudaskoski M."/>
            <person name="Salamov A."/>
            <person name="Schmutz J."/>
            <person name="Schwarze F.W.M.R."/>
            <person name="vanKuyk P.A."/>
            <person name="Horton J.S."/>
            <person name="Grigoriev I.V."/>
            <person name="Woesten H.A.B."/>
        </authorList>
    </citation>
    <scope>NUCLEOTIDE SEQUENCE [LARGE SCALE GENOMIC DNA]</scope>
    <source>
        <strain evidence="3">H4-8 / FGSC 9210</strain>
    </source>
</reference>
<keyword evidence="3" id="KW-1185">Reference proteome</keyword>
<protein>
    <submittedName>
        <fullName evidence="2">Uncharacterized protein</fullName>
    </submittedName>
</protein>
<accession>D8PWS0</accession>
<name>D8PWS0_SCHCM</name>
<proteinExistence type="predicted"/>
<dbReference type="KEGG" id="scm:SCHCO_02483779"/>
<dbReference type="AlphaFoldDB" id="D8PWS0"/>
<dbReference type="EMBL" id="GL377303">
    <property type="protein sequence ID" value="EFJ00263.1"/>
    <property type="molecule type" value="Genomic_DNA"/>
</dbReference>
<dbReference type="GeneID" id="9595841"/>
<evidence type="ECO:0000313" key="3">
    <source>
        <dbReference type="Proteomes" id="UP000007431"/>
    </source>
</evidence>
<organism evidence="3">
    <name type="scientific">Schizophyllum commune (strain H4-8 / FGSC 9210)</name>
    <name type="common">Split gill fungus</name>
    <dbReference type="NCBI Taxonomy" id="578458"/>
    <lineage>
        <taxon>Eukaryota</taxon>
        <taxon>Fungi</taxon>
        <taxon>Dikarya</taxon>
        <taxon>Basidiomycota</taxon>
        <taxon>Agaricomycotina</taxon>
        <taxon>Agaricomycetes</taxon>
        <taxon>Agaricomycetidae</taxon>
        <taxon>Agaricales</taxon>
        <taxon>Schizophyllaceae</taxon>
        <taxon>Schizophyllum</taxon>
    </lineage>
</organism>
<dbReference type="InParanoid" id="D8PWS0"/>
<dbReference type="VEuPathDB" id="FungiDB:SCHCODRAFT_02483779"/>
<feature type="compositionally biased region" description="Low complexity" evidence="1">
    <location>
        <begin position="1"/>
        <end position="12"/>
    </location>
</feature>
<dbReference type="Proteomes" id="UP000007431">
    <property type="component" value="Unassembled WGS sequence"/>
</dbReference>
<feature type="non-terminal residue" evidence="2">
    <location>
        <position position="118"/>
    </location>
</feature>
<dbReference type="OrthoDB" id="10319175at2759"/>
<feature type="region of interest" description="Disordered" evidence="1">
    <location>
        <begin position="1"/>
        <end position="23"/>
    </location>
</feature>
<gene>
    <name evidence="2" type="ORF">SCHCODRAFT_105641</name>
</gene>
<sequence length="118" mass="13281">MSLPSSSSQASSRVALTPGEGGYRPTFFKRITRKLSLSSSKVAAPKRVVVLKSIRQVEDFTAQLHGHYDLEPYDIQVHLPKQEHKRKDMQLAVQALYVREALAKGTLKPSHPLHLWHA</sequence>
<dbReference type="HOGENOM" id="CLU_2074489_0_0_1"/>